<proteinExistence type="predicted"/>
<evidence type="ECO:0000313" key="2">
    <source>
        <dbReference type="Proteomes" id="UP000194012"/>
    </source>
</evidence>
<dbReference type="AlphaFoldDB" id="A0A1X6Y7J9"/>
<gene>
    <name evidence="1" type="ORF">ROG8370_00258</name>
</gene>
<sequence length="72" mass="7922">MSLWRLVRRWRFLAGLGVSPISQHSVCARMICRTGGPALPVGTRGGVVFFHARCDDLNNRPFWVGAMSGHGV</sequence>
<accession>A0A1X6Y7J9</accession>
<evidence type="ECO:0000313" key="1">
    <source>
        <dbReference type="EMBL" id="SLN12586.1"/>
    </source>
</evidence>
<reference evidence="2" key="1">
    <citation type="submission" date="2017-03" db="EMBL/GenBank/DDBJ databases">
        <authorList>
            <person name="Rodrigo-Torres L."/>
            <person name="Arahal R.D."/>
            <person name="Lucena T."/>
        </authorList>
    </citation>
    <scope>NUCLEOTIDE SEQUENCE [LARGE SCALE GENOMIC DNA]</scope>
    <source>
        <strain evidence="2">CECT 8370</strain>
    </source>
</reference>
<organism evidence="1 2">
    <name type="scientific">Roseovarius gaetbuli</name>
    <dbReference type="NCBI Taxonomy" id="1356575"/>
    <lineage>
        <taxon>Bacteria</taxon>
        <taxon>Pseudomonadati</taxon>
        <taxon>Pseudomonadota</taxon>
        <taxon>Alphaproteobacteria</taxon>
        <taxon>Rhodobacterales</taxon>
        <taxon>Roseobacteraceae</taxon>
        <taxon>Roseovarius</taxon>
    </lineage>
</organism>
<dbReference type="Proteomes" id="UP000194012">
    <property type="component" value="Unassembled WGS sequence"/>
</dbReference>
<name>A0A1X6Y7J9_9RHOB</name>
<dbReference type="EMBL" id="FWFJ01000002">
    <property type="protein sequence ID" value="SLN12586.1"/>
    <property type="molecule type" value="Genomic_DNA"/>
</dbReference>
<protein>
    <submittedName>
        <fullName evidence="1">Uncharacterized protein</fullName>
    </submittedName>
</protein>
<keyword evidence="2" id="KW-1185">Reference proteome</keyword>